<name>A0A9D1XF45_9FIRM</name>
<dbReference type="PANTHER" id="PTHR11452:SF75">
    <property type="entry name" value="ALPHA-GALACTOSIDASE MEL1"/>
    <property type="match status" value="1"/>
</dbReference>
<evidence type="ECO:0008006" key="6">
    <source>
        <dbReference type="Google" id="ProtNLM"/>
    </source>
</evidence>
<evidence type="ECO:0000256" key="2">
    <source>
        <dbReference type="ARBA" id="ARBA00022801"/>
    </source>
</evidence>
<dbReference type="InterPro" id="IPR017853">
    <property type="entry name" value="GH"/>
</dbReference>
<sequence length="656" mass="74421">MNQWRVENGMFIWQQEGRNVVSGYAVAVLKDGESIDTRKAEMADRTQESFRDSIGQGTCMVITYRTDSGLRYQQKLYVYEEGFALAKGSVYREDGMSVCVKTVFPLVTMFPGPETPEVFRSLEAKMLLVPYDNTMWVRYEAVPLKPGRTSYDMTVWYSEESRAGMLIGAVDFDTWKNAVRCSGRDARVMECVCGISDAGTHDTCEHGAVTEKCVESSGFLFLYGEDYRTLLETYGEVLKKKNPPLKWNEGVPFGWNSWSGLAMKINGDNYQEAGEYLGDVLRPAGFENNGITYVNFDAGWNRLSEERLKELSMYFHQREQKTGIYLSPFAFFAGDEKMQEEIPGCPGHVFEELLLKDNEGKILPRVDGAVPMDVTHPLWREYTRRILQKFIDWGFDYLKMDFLSHGAMEGRHYDRNCQTGRQAILEGYRFLDENLSEERIGRPFFLSLSIAPLFPQGMGHARRFSCDAFGTAEDTGYALNALTYAWWQNGTLYQYNDPDHISLYRSFNYERATDLGEARARYTSAVISGTVMMLSEDFGEKGKTKTKDQEKARDRAKELCSRSEIQTVAASGISFRPVSSAGTGASSWYTARIHGRQYAVVFHLKRIPASYTLDLRAEGFSGEQAVDLWTGKAYSAEDGKLCWSADQPDAAFFVID</sequence>
<keyword evidence="3" id="KW-0326">Glycosidase</keyword>
<gene>
    <name evidence="4" type="ORF">H9734_12045</name>
</gene>
<comment type="similarity">
    <text evidence="1">Belongs to the glycosyl hydrolase 27 family.</text>
</comment>
<reference evidence="4" key="2">
    <citation type="submission" date="2021-04" db="EMBL/GenBank/DDBJ databases">
        <authorList>
            <person name="Gilroy R."/>
        </authorList>
    </citation>
    <scope>NUCLEOTIDE SEQUENCE</scope>
    <source>
        <strain evidence="4">CHK183-1962</strain>
    </source>
</reference>
<evidence type="ECO:0000313" key="5">
    <source>
        <dbReference type="Proteomes" id="UP000886890"/>
    </source>
</evidence>
<dbReference type="PANTHER" id="PTHR11452">
    <property type="entry name" value="ALPHA-GALACTOSIDASE/ALPHA-N-ACETYLGALACTOSAMINIDASE"/>
    <property type="match status" value="1"/>
</dbReference>
<accession>A0A9D1XF45</accession>
<reference evidence="4" key="1">
    <citation type="journal article" date="2021" name="PeerJ">
        <title>Extensive microbial diversity within the chicken gut microbiome revealed by metagenomics and culture.</title>
        <authorList>
            <person name="Gilroy R."/>
            <person name="Ravi A."/>
            <person name="Getino M."/>
            <person name="Pursley I."/>
            <person name="Horton D.L."/>
            <person name="Alikhan N.F."/>
            <person name="Baker D."/>
            <person name="Gharbi K."/>
            <person name="Hall N."/>
            <person name="Watson M."/>
            <person name="Adriaenssens E.M."/>
            <person name="Foster-Nyarko E."/>
            <person name="Jarju S."/>
            <person name="Secka A."/>
            <person name="Antonio M."/>
            <person name="Oren A."/>
            <person name="Chaudhuri R.R."/>
            <person name="La Ragione R."/>
            <person name="Hildebrand F."/>
            <person name="Pallen M.J."/>
        </authorList>
    </citation>
    <scope>NUCLEOTIDE SEQUENCE</scope>
    <source>
        <strain evidence="4">CHK183-1962</strain>
    </source>
</reference>
<dbReference type="SUPFAM" id="SSF51445">
    <property type="entry name" value="(Trans)glycosidases"/>
    <property type="match status" value="1"/>
</dbReference>
<dbReference type="InterPro" id="IPR002241">
    <property type="entry name" value="Glyco_hydro_27"/>
</dbReference>
<evidence type="ECO:0000313" key="4">
    <source>
        <dbReference type="EMBL" id="HIX78302.1"/>
    </source>
</evidence>
<protein>
    <recommendedName>
        <fullName evidence="6">Alpha-galactosidase</fullName>
    </recommendedName>
</protein>
<dbReference type="Proteomes" id="UP000886890">
    <property type="component" value="Unassembled WGS sequence"/>
</dbReference>
<dbReference type="GO" id="GO:0005975">
    <property type="term" value="P:carbohydrate metabolic process"/>
    <property type="evidence" value="ECO:0007669"/>
    <property type="project" value="InterPro"/>
</dbReference>
<dbReference type="GO" id="GO:0004553">
    <property type="term" value="F:hydrolase activity, hydrolyzing O-glycosyl compounds"/>
    <property type="evidence" value="ECO:0007669"/>
    <property type="project" value="InterPro"/>
</dbReference>
<organism evidence="4 5">
    <name type="scientific">Candidatus Fusicatenibacter merdavium</name>
    <dbReference type="NCBI Taxonomy" id="2838600"/>
    <lineage>
        <taxon>Bacteria</taxon>
        <taxon>Bacillati</taxon>
        <taxon>Bacillota</taxon>
        <taxon>Clostridia</taxon>
        <taxon>Lachnospirales</taxon>
        <taxon>Lachnospiraceae</taxon>
        <taxon>Fusicatenibacter</taxon>
    </lineage>
</organism>
<evidence type="ECO:0000256" key="3">
    <source>
        <dbReference type="ARBA" id="ARBA00023295"/>
    </source>
</evidence>
<evidence type="ECO:0000256" key="1">
    <source>
        <dbReference type="ARBA" id="ARBA00009743"/>
    </source>
</evidence>
<dbReference type="EMBL" id="DXEK01000194">
    <property type="protein sequence ID" value="HIX78302.1"/>
    <property type="molecule type" value="Genomic_DNA"/>
</dbReference>
<dbReference type="InterPro" id="IPR013785">
    <property type="entry name" value="Aldolase_TIM"/>
</dbReference>
<keyword evidence="2" id="KW-0378">Hydrolase</keyword>
<dbReference type="Gene3D" id="3.20.20.70">
    <property type="entry name" value="Aldolase class I"/>
    <property type="match status" value="1"/>
</dbReference>
<comment type="caution">
    <text evidence="4">The sequence shown here is derived from an EMBL/GenBank/DDBJ whole genome shotgun (WGS) entry which is preliminary data.</text>
</comment>
<dbReference type="AlphaFoldDB" id="A0A9D1XF45"/>
<proteinExistence type="inferred from homology"/>